<keyword evidence="3" id="KW-0732">Signal</keyword>
<evidence type="ECO:0000256" key="1">
    <source>
        <dbReference type="SAM" id="MobiDB-lite"/>
    </source>
</evidence>
<keyword evidence="5" id="KW-0378">Hydrolase</keyword>
<dbReference type="EMBL" id="CP065738">
    <property type="protein sequence ID" value="QPT53322.1"/>
    <property type="molecule type" value="Genomic_DNA"/>
</dbReference>
<dbReference type="NCBIfam" id="NF033681">
    <property type="entry name" value="ExeM_NucH_DNase"/>
    <property type="match status" value="1"/>
</dbReference>
<feature type="signal peptide" evidence="3">
    <location>
        <begin position="1"/>
        <end position="30"/>
    </location>
</feature>
<dbReference type="PANTHER" id="PTHR42834:SF1">
    <property type="entry name" value="ENDONUCLEASE_EXONUCLEASE_PHOSPHATASE FAMILY PROTEIN (AFU_ORTHOLOGUE AFUA_3G09210)"/>
    <property type="match status" value="1"/>
</dbReference>
<dbReference type="SUPFAM" id="SSF56219">
    <property type="entry name" value="DNase I-like"/>
    <property type="match status" value="1"/>
</dbReference>
<dbReference type="AlphaFoldDB" id="A0A7T3F6Z5"/>
<dbReference type="PANTHER" id="PTHR42834">
    <property type="entry name" value="ENDONUCLEASE/EXONUCLEASE/PHOSPHATASE FAMILY PROTEIN (AFU_ORTHOLOGUE AFUA_3G09210)"/>
    <property type="match status" value="1"/>
</dbReference>
<dbReference type="Gene3D" id="3.60.10.10">
    <property type="entry name" value="Endonuclease/exonuclease/phosphatase"/>
    <property type="match status" value="1"/>
</dbReference>
<feature type="region of interest" description="Disordered" evidence="1">
    <location>
        <begin position="824"/>
        <end position="956"/>
    </location>
</feature>
<feature type="compositionally biased region" description="Low complexity" evidence="1">
    <location>
        <begin position="886"/>
        <end position="909"/>
    </location>
</feature>
<dbReference type="InterPro" id="IPR005135">
    <property type="entry name" value="Endo/exonuclease/phosphatase"/>
</dbReference>
<dbReference type="InterPro" id="IPR036691">
    <property type="entry name" value="Endo/exonu/phosph_ase_sf"/>
</dbReference>
<keyword evidence="5" id="KW-0540">Nuclease</keyword>
<reference evidence="5 6" key="1">
    <citation type="submission" date="2020-12" db="EMBL/GenBank/DDBJ databases">
        <title>FDA dAtabase for Regulatory Grade micrObial Sequences (FDA-ARGOS): Supporting development and validation of Infectious Disease Dx tests.</title>
        <authorList>
            <person name="Sproer C."/>
            <person name="Gronow S."/>
            <person name="Severitt S."/>
            <person name="Schroder I."/>
            <person name="Tallon L."/>
            <person name="Sadzewicz L."/>
            <person name="Zhao X."/>
            <person name="Boylan J."/>
            <person name="Ott S."/>
            <person name="Bowen H."/>
            <person name="Vavikolanu K."/>
            <person name="Mehta A."/>
            <person name="Aluvathingal J."/>
            <person name="Nadendla S."/>
            <person name="Lowell S."/>
            <person name="Myers T."/>
            <person name="Yan Y."/>
            <person name="Sichtig H."/>
        </authorList>
    </citation>
    <scope>NUCLEOTIDE SEQUENCE [LARGE SCALE GENOMIC DNA]</scope>
    <source>
        <strain evidence="5 6">FDAARGOS_864</strain>
    </source>
</reference>
<feature type="chain" id="PRO_5032883995" evidence="3">
    <location>
        <begin position="31"/>
        <end position="992"/>
    </location>
</feature>
<feature type="transmembrane region" description="Helical" evidence="2">
    <location>
        <begin position="964"/>
        <end position="984"/>
    </location>
</feature>
<evidence type="ECO:0000259" key="4">
    <source>
        <dbReference type="Pfam" id="PF03372"/>
    </source>
</evidence>
<feature type="compositionally biased region" description="Pro residues" evidence="1">
    <location>
        <begin position="842"/>
        <end position="860"/>
    </location>
</feature>
<name>A0A7T3F6Z5_9MICC</name>
<dbReference type="InterPro" id="IPR047971">
    <property type="entry name" value="ExeM-like"/>
</dbReference>
<evidence type="ECO:0000313" key="6">
    <source>
        <dbReference type="Proteomes" id="UP000594975"/>
    </source>
</evidence>
<sequence length="992" mass="101026">MHPPRSAPLRPLALGAAAILFLLGSVPAGAEPLSSSAPAASAASTSSAEAADAADATELSEISYAGPDDEDFQEIAAPAGTDLSGWTVGSLTRGGTPQSEQHLRTLPEGTVIDDSGLLVVRLPIANAVKTGDRADGAYGSSAFIIDAAGAVVDFDQIGGVTGGRGLTAGTSPSVPQPLRGLAATPIGETAPAGSSLQFDGSTWTAAVPTPGTRSPRVPDPQPSGSDEPGDVVPIARIQGTGDSSPLVGQAVTTEGVVTAAYPEGGLRGYTVQTPGTGGDSDLTPGASDGIFVYSPDTAGLVRVGDHVRVSGTVAEYYGQTQISVSSGGLSLLDTPADAVTPVSGQLPEDPTAREALEGMLLLPTGDITVTDAYDTGRYGEVRLVNGTEPLKQTTDVVAPGEPARAYEANSAAREYVLDDGATADYTRGASDTPVPYLSTEHPVRVGAPVVFDHPVVLGYGFDAWRLQPTGWVTGDSALPSPARFGDTRAQAPAPVGGDLSVASFNVLNYFTTTGDQLPGCRFYTDRAGNPVTVRDGCAVRGAADAQNLARQQAKIVAAINRMDTAVLSLEEIENSAAVGGDRDEALSTLVDALNEAAGHRRWAFVPSPSALPAEEDVIRTAFIYQPDRVRPVGDSVILTDSPAFANARQPLAQAFAPAGTPQDQEKPDRMILAVVNHFKSKGSGSGEGNEDTGDGQGRSTADRVRQAQALRDFASARAEALGTQNVLLLGDFNAYTREDPLQVLYEAGYTDIGSAKKAGSTYVYGGRSGSLDHVLASGPLFSHVTGASVWSINSVESVSLEYSRYNSNAKDLYAPGPFRSSDHDPLVVGLTWPGADDAEQPAPGPSPTTEPTGEPTPEPSAGPTSSAPSPTAEPTTVPTPAPTVAPSPSGTASDPGAGAGPAEPSGPSARDPRDPGQGPVAPDGSGEIGEAGTSQADRGSGRPSESGPSADEAGGSQGLAVTGAWVAGPLGAGVGLGLLGWLLVRRARRTHP</sequence>
<feature type="domain" description="Endonuclease/exonuclease/phosphatase" evidence="4">
    <location>
        <begin position="543"/>
        <end position="823"/>
    </location>
</feature>
<accession>A0A7T3F6Z5</accession>
<feature type="region of interest" description="Disordered" evidence="1">
    <location>
        <begin position="166"/>
        <end position="247"/>
    </location>
</feature>
<keyword evidence="2" id="KW-0812">Transmembrane</keyword>
<keyword evidence="2" id="KW-1133">Transmembrane helix</keyword>
<dbReference type="CDD" id="cd04486">
    <property type="entry name" value="YhcR_OBF_like"/>
    <property type="match status" value="1"/>
</dbReference>
<organism evidence="5 6">
    <name type="scientific">Rothia kristinae</name>
    <dbReference type="NCBI Taxonomy" id="37923"/>
    <lineage>
        <taxon>Bacteria</taxon>
        <taxon>Bacillati</taxon>
        <taxon>Actinomycetota</taxon>
        <taxon>Actinomycetes</taxon>
        <taxon>Micrococcales</taxon>
        <taxon>Micrococcaceae</taxon>
        <taxon>Rothia</taxon>
    </lineage>
</organism>
<feature type="region of interest" description="Disordered" evidence="1">
    <location>
        <begin position="679"/>
        <end position="704"/>
    </location>
</feature>
<evidence type="ECO:0000256" key="2">
    <source>
        <dbReference type="SAM" id="Phobius"/>
    </source>
</evidence>
<dbReference type="GeneID" id="61263450"/>
<evidence type="ECO:0000313" key="5">
    <source>
        <dbReference type="EMBL" id="QPT53322.1"/>
    </source>
</evidence>
<protein>
    <submittedName>
        <fullName evidence="5">ExeM/NucH family extracellular endonuclease</fullName>
    </submittedName>
</protein>
<feature type="compositionally biased region" description="Polar residues" evidence="1">
    <location>
        <begin position="192"/>
        <end position="204"/>
    </location>
</feature>
<evidence type="ECO:0000256" key="3">
    <source>
        <dbReference type="SAM" id="SignalP"/>
    </source>
</evidence>
<proteinExistence type="predicted"/>
<dbReference type="RefSeq" id="WP_129357559.1">
    <property type="nucleotide sequence ID" value="NZ_CP065738.1"/>
</dbReference>
<gene>
    <name evidence="5" type="ORF">I6G21_08610</name>
</gene>
<keyword evidence="5" id="KW-0255">Endonuclease</keyword>
<dbReference type="Pfam" id="PF03372">
    <property type="entry name" value="Exo_endo_phos"/>
    <property type="match status" value="1"/>
</dbReference>
<dbReference type="CDD" id="cd10283">
    <property type="entry name" value="MnuA_DNase1-like"/>
    <property type="match status" value="1"/>
</dbReference>
<dbReference type="KEGG" id="rkr:I6G21_08610"/>
<dbReference type="Proteomes" id="UP000594975">
    <property type="component" value="Chromosome"/>
</dbReference>
<dbReference type="GO" id="GO:0004519">
    <property type="term" value="F:endonuclease activity"/>
    <property type="evidence" value="ECO:0007669"/>
    <property type="project" value="UniProtKB-KW"/>
</dbReference>
<feature type="compositionally biased region" description="Low complexity" evidence="1">
    <location>
        <begin position="861"/>
        <end position="876"/>
    </location>
</feature>
<keyword evidence="2" id="KW-0472">Membrane</keyword>